<evidence type="ECO:0000313" key="3">
    <source>
        <dbReference type="Proteomes" id="UP000315295"/>
    </source>
</evidence>
<dbReference type="Proteomes" id="UP000315295">
    <property type="component" value="Unassembled WGS sequence"/>
</dbReference>
<feature type="compositionally biased region" description="Polar residues" evidence="1">
    <location>
        <begin position="13"/>
        <end position="23"/>
    </location>
</feature>
<organism evidence="2 3">
    <name type="scientific">Malus baccata</name>
    <name type="common">Siberian crab apple</name>
    <name type="synonym">Pyrus baccata</name>
    <dbReference type="NCBI Taxonomy" id="106549"/>
    <lineage>
        <taxon>Eukaryota</taxon>
        <taxon>Viridiplantae</taxon>
        <taxon>Streptophyta</taxon>
        <taxon>Embryophyta</taxon>
        <taxon>Tracheophyta</taxon>
        <taxon>Spermatophyta</taxon>
        <taxon>Magnoliopsida</taxon>
        <taxon>eudicotyledons</taxon>
        <taxon>Gunneridae</taxon>
        <taxon>Pentapetalae</taxon>
        <taxon>rosids</taxon>
        <taxon>fabids</taxon>
        <taxon>Rosales</taxon>
        <taxon>Rosaceae</taxon>
        <taxon>Amygdaloideae</taxon>
        <taxon>Maleae</taxon>
        <taxon>Malus</taxon>
    </lineage>
</organism>
<reference evidence="2 3" key="1">
    <citation type="journal article" date="2019" name="G3 (Bethesda)">
        <title>Sequencing of a Wild Apple (Malus baccata) Genome Unravels the Differences Between Cultivated and Wild Apple Species Regarding Disease Resistance and Cold Tolerance.</title>
        <authorList>
            <person name="Chen X."/>
        </authorList>
    </citation>
    <scope>NUCLEOTIDE SEQUENCE [LARGE SCALE GENOMIC DNA]</scope>
    <source>
        <strain evidence="3">cv. Shandingzi</strain>
        <tissue evidence="2">Leaves</tissue>
    </source>
</reference>
<comment type="caution">
    <text evidence="2">The sequence shown here is derived from an EMBL/GenBank/DDBJ whole genome shotgun (WGS) entry which is preliminary data.</text>
</comment>
<proteinExistence type="predicted"/>
<accession>A0A540NA68</accession>
<gene>
    <name evidence="2" type="ORF">C1H46_006475</name>
</gene>
<dbReference type="AlphaFoldDB" id="A0A540NA68"/>
<feature type="compositionally biased region" description="Pro residues" evidence="1">
    <location>
        <begin position="100"/>
        <end position="112"/>
    </location>
</feature>
<protein>
    <submittedName>
        <fullName evidence="2">Uncharacterized protein</fullName>
    </submittedName>
</protein>
<feature type="region of interest" description="Disordered" evidence="1">
    <location>
        <begin position="1"/>
        <end position="186"/>
    </location>
</feature>
<evidence type="ECO:0000256" key="1">
    <source>
        <dbReference type="SAM" id="MobiDB-lite"/>
    </source>
</evidence>
<sequence length="213" mass="22120">MAKKGAREIHVISSHTTTPSASLSPAAGHSGVEKQPALVAKTAQARPASAVGASTGPPFVEKAPIPQRAVSMTKGISPKNPKPSVLVLDESEGSDEVPLAPRPRPHQQPPPVSEVAVPAGPSLADRHKRPVEESPVVAEPLASSQGRSVPSAEAAVLVGPSAADRGKRLVEEPEATADSPIHPQDQCFHIPPQEATSAFVSIFYCLSLMAFLL</sequence>
<keyword evidence="3" id="KW-1185">Reference proteome</keyword>
<name>A0A540NA68_MALBA</name>
<dbReference type="EMBL" id="VIEB01000078">
    <property type="protein sequence ID" value="TQE07942.1"/>
    <property type="molecule type" value="Genomic_DNA"/>
</dbReference>
<feature type="compositionally biased region" description="Basic and acidic residues" evidence="1">
    <location>
        <begin position="1"/>
        <end position="10"/>
    </location>
</feature>
<evidence type="ECO:0000313" key="2">
    <source>
        <dbReference type="EMBL" id="TQE07942.1"/>
    </source>
</evidence>